<dbReference type="AlphaFoldDB" id="A0A381RS02"/>
<dbReference type="SUPFAM" id="SSF53335">
    <property type="entry name" value="S-adenosyl-L-methionine-dependent methyltransferases"/>
    <property type="match status" value="1"/>
</dbReference>
<organism evidence="1">
    <name type="scientific">marine metagenome</name>
    <dbReference type="NCBI Taxonomy" id="408172"/>
    <lineage>
        <taxon>unclassified sequences</taxon>
        <taxon>metagenomes</taxon>
        <taxon>ecological metagenomes</taxon>
    </lineage>
</organism>
<gene>
    <name evidence="1" type="ORF">METZ01_LOCUS46858</name>
</gene>
<accession>A0A381RS02</accession>
<evidence type="ECO:0000313" key="1">
    <source>
        <dbReference type="EMBL" id="SUZ94004.1"/>
    </source>
</evidence>
<evidence type="ECO:0008006" key="2">
    <source>
        <dbReference type="Google" id="ProtNLM"/>
    </source>
</evidence>
<dbReference type="Gene3D" id="3.40.50.150">
    <property type="entry name" value="Vaccinia Virus protein VP39"/>
    <property type="match status" value="1"/>
</dbReference>
<dbReference type="InterPro" id="IPR029063">
    <property type="entry name" value="SAM-dependent_MTases_sf"/>
</dbReference>
<proteinExistence type="predicted"/>
<name>A0A381RS02_9ZZZZ</name>
<protein>
    <recommendedName>
        <fullName evidence="2">Methyltransferase type 11 domain-containing protein</fullName>
    </recommendedName>
</protein>
<sequence>MKILKSVCPPPSVVFDLGIVNPFSEIMKENNYKVYNTKGEDLDENPNILIPNDVDIVTGFEILEHLVSPYPLLKNIKAKRILLTVPLKMWFAKAYRSKTDSFDRHYHEFEPWQFDWLLEKSEWKIIKKEFWKNPSNKFGIRPLLRNFTNRYYAVYAERSKTEYTNYYKGVLNL</sequence>
<reference evidence="1" key="1">
    <citation type="submission" date="2018-05" db="EMBL/GenBank/DDBJ databases">
        <authorList>
            <person name="Lanie J.A."/>
            <person name="Ng W.-L."/>
            <person name="Kazmierczak K.M."/>
            <person name="Andrzejewski T.M."/>
            <person name="Davidsen T.M."/>
            <person name="Wayne K.J."/>
            <person name="Tettelin H."/>
            <person name="Glass J.I."/>
            <person name="Rusch D."/>
            <person name="Podicherti R."/>
            <person name="Tsui H.-C.T."/>
            <person name="Winkler M.E."/>
        </authorList>
    </citation>
    <scope>NUCLEOTIDE SEQUENCE</scope>
</reference>
<dbReference type="EMBL" id="UINC01002195">
    <property type="protein sequence ID" value="SUZ94004.1"/>
    <property type="molecule type" value="Genomic_DNA"/>
</dbReference>